<dbReference type="AlphaFoldDB" id="A0AAW0TXQ1"/>
<evidence type="ECO:0000256" key="1">
    <source>
        <dbReference type="SAM" id="Coils"/>
    </source>
</evidence>
<name>A0AAW0TXQ1_SCYPA</name>
<feature type="compositionally biased region" description="Low complexity" evidence="2">
    <location>
        <begin position="278"/>
        <end position="291"/>
    </location>
</feature>
<feature type="region of interest" description="Disordered" evidence="2">
    <location>
        <begin position="368"/>
        <end position="396"/>
    </location>
</feature>
<evidence type="ECO:0000313" key="4">
    <source>
        <dbReference type="Proteomes" id="UP001487740"/>
    </source>
</evidence>
<keyword evidence="1" id="KW-0175">Coiled coil</keyword>
<dbReference type="Proteomes" id="UP001487740">
    <property type="component" value="Unassembled WGS sequence"/>
</dbReference>
<comment type="caution">
    <text evidence="3">The sequence shown here is derived from an EMBL/GenBank/DDBJ whole genome shotgun (WGS) entry which is preliminary data.</text>
</comment>
<gene>
    <name evidence="3" type="ORF">O3P69_014657</name>
</gene>
<feature type="compositionally biased region" description="Low complexity" evidence="2">
    <location>
        <begin position="659"/>
        <end position="670"/>
    </location>
</feature>
<sequence length="670" mass="75013">MVWQNLGGQEAASGKPPPPLFPISMTSDATEVGEIRALMLQDDPQLKCAVNRSRRGMDLEEVLQELEEKRQVKQEKVAEETAQRVHQLMKKRGRAKGSLNTPPTFTPLRSTLFDLFYAPSRPHNAYSPAVTEEVISRLRVVSNALALRATCRVTHQHEQQQEEEERASISCLTHYDRGLFQQLAKAQEQDKQDGGGVRVASMPYLPPNHSTVGAMLSVTIHRPVLSEMAMGWFIFQNFGPQQLASMSHTQLAKIQHIQHDALRIQAVCGSQNSEGDSRASSSVPCVSSSSSRKAKIHEVSDSEAGSDGQQIGSEEEEEVEADGSNSQQKVFKIHITSEKVPRKNTKRLKHELKKPNFSTYFKGNIRSAVGTSSTSGPQGNIAEAQAGPSTSTSLPQQDVTAAPLCNISNREETQATLEEEERLQEARKRAEELLFQRMLSVFFWPTIMKLDSPSKWLVNEVELLVAKHKNRAKEEQKAARQQRQAQEHEEVETSEYIQELVRKLREDIEKKNKYKANLAKAKQSKETKKKGVKRKRSPHPEPDEEKTEEQEEPMPPPAAGIEPPSSPSPPGGSASAATAPASPSPQNNEEEEEQPDSKSFVVNLSIAKNKKKLRKLKRSLIMKEVWEARRQGSALARKKRQKYRHEYQPRESRRRRQAAETTTTAAAAST</sequence>
<feature type="region of interest" description="Disordered" evidence="2">
    <location>
        <begin position="475"/>
        <end position="495"/>
    </location>
</feature>
<feature type="region of interest" description="Disordered" evidence="2">
    <location>
        <begin position="629"/>
        <end position="670"/>
    </location>
</feature>
<dbReference type="EMBL" id="JARAKH010000022">
    <property type="protein sequence ID" value="KAK8392440.1"/>
    <property type="molecule type" value="Genomic_DNA"/>
</dbReference>
<accession>A0AAW0TXQ1</accession>
<feature type="compositionally biased region" description="Polar residues" evidence="2">
    <location>
        <begin position="369"/>
        <end position="378"/>
    </location>
</feature>
<feature type="coiled-coil region" evidence="1">
    <location>
        <begin position="56"/>
        <end position="83"/>
    </location>
</feature>
<keyword evidence="4" id="KW-1185">Reference proteome</keyword>
<feature type="region of interest" description="Disordered" evidence="2">
    <location>
        <begin position="1"/>
        <end position="21"/>
    </location>
</feature>
<feature type="compositionally biased region" description="Polar residues" evidence="2">
    <location>
        <begin position="387"/>
        <end position="396"/>
    </location>
</feature>
<proteinExistence type="predicted"/>
<feature type="compositionally biased region" description="Basic residues" evidence="2">
    <location>
        <begin position="527"/>
        <end position="537"/>
    </location>
</feature>
<feature type="compositionally biased region" description="Acidic residues" evidence="2">
    <location>
        <begin position="542"/>
        <end position="552"/>
    </location>
</feature>
<protein>
    <submittedName>
        <fullName evidence="3">Uncharacterized protein</fullName>
    </submittedName>
</protein>
<feature type="compositionally biased region" description="Low complexity" evidence="2">
    <location>
        <begin position="571"/>
        <end position="587"/>
    </location>
</feature>
<feature type="compositionally biased region" description="Pro residues" evidence="2">
    <location>
        <begin position="553"/>
        <end position="570"/>
    </location>
</feature>
<evidence type="ECO:0000256" key="2">
    <source>
        <dbReference type="SAM" id="MobiDB-lite"/>
    </source>
</evidence>
<evidence type="ECO:0000313" key="3">
    <source>
        <dbReference type="EMBL" id="KAK8392440.1"/>
    </source>
</evidence>
<organism evidence="3 4">
    <name type="scientific">Scylla paramamosain</name>
    <name type="common">Mud crab</name>
    <dbReference type="NCBI Taxonomy" id="85552"/>
    <lineage>
        <taxon>Eukaryota</taxon>
        <taxon>Metazoa</taxon>
        <taxon>Ecdysozoa</taxon>
        <taxon>Arthropoda</taxon>
        <taxon>Crustacea</taxon>
        <taxon>Multicrustacea</taxon>
        <taxon>Malacostraca</taxon>
        <taxon>Eumalacostraca</taxon>
        <taxon>Eucarida</taxon>
        <taxon>Decapoda</taxon>
        <taxon>Pleocyemata</taxon>
        <taxon>Brachyura</taxon>
        <taxon>Eubrachyura</taxon>
        <taxon>Portunoidea</taxon>
        <taxon>Portunidae</taxon>
        <taxon>Portuninae</taxon>
        <taxon>Scylla</taxon>
    </lineage>
</organism>
<reference evidence="3 4" key="1">
    <citation type="submission" date="2023-03" db="EMBL/GenBank/DDBJ databases">
        <title>High-quality genome of Scylla paramamosain provides insights in environmental adaptation.</title>
        <authorList>
            <person name="Zhang L."/>
        </authorList>
    </citation>
    <scope>NUCLEOTIDE SEQUENCE [LARGE SCALE GENOMIC DNA]</scope>
    <source>
        <strain evidence="3">LZ_2023a</strain>
        <tissue evidence="3">Muscle</tissue>
    </source>
</reference>
<feature type="region of interest" description="Disordered" evidence="2">
    <location>
        <begin position="271"/>
        <end position="346"/>
    </location>
</feature>
<feature type="region of interest" description="Disordered" evidence="2">
    <location>
        <begin position="515"/>
        <end position="603"/>
    </location>
</feature>